<feature type="domain" description="FAD dependent oxidoreductase" evidence="1">
    <location>
        <begin position="10"/>
        <end position="83"/>
    </location>
</feature>
<accession>A0A2L2BNK3</accession>
<dbReference type="GO" id="GO:0005829">
    <property type="term" value="C:cytosol"/>
    <property type="evidence" value="ECO:0007669"/>
    <property type="project" value="TreeGrafter"/>
</dbReference>
<keyword evidence="3" id="KW-1185">Reference proteome</keyword>
<dbReference type="PANTHER" id="PTHR10668">
    <property type="entry name" value="PHYTOENE DEHYDROGENASE"/>
    <property type="match status" value="1"/>
</dbReference>
<evidence type="ECO:0000259" key="1">
    <source>
        <dbReference type="Pfam" id="PF01266"/>
    </source>
</evidence>
<dbReference type="KEGG" id="psai:C3B54_11215"/>
<dbReference type="InterPro" id="IPR036188">
    <property type="entry name" value="FAD/NAD-bd_sf"/>
</dbReference>
<name>A0A2L2BNK3_9MICO</name>
<dbReference type="Gene3D" id="3.50.50.60">
    <property type="entry name" value="FAD/NAD(P)-binding domain"/>
    <property type="match status" value="2"/>
</dbReference>
<dbReference type="InterPro" id="IPR006076">
    <property type="entry name" value="FAD-dep_OxRdtase"/>
</dbReference>
<dbReference type="Pfam" id="PF01266">
    <property type="entry name" value="DAO"/>
    <property type="match status" value="1"/>
</dbReference>
<gene>
    <name evidence="2" type="ORF">C3B54_11215</name>
</gene>
<dbReference type="EMBL" id="CP026923">
    <property type="protein sequence ID" value="AVG23218.1"/>
    <property type="molecule type" value="Genomic_DNA"/>
</dbReference>
<dbReference type="PRINTS" id="PR00419">
    <property type="entry name" value="ADXRDTASE"/>
</dbReference>
<evidence type="ECO:0000313" key="3">
    <source>
        <dbReference type="Proteomes" id="UP000243077"/>
    </source>
</evidence>
<evidence type="ECO:0000313" key="2">
    <source>
        <dbReference type="EMBL" id="AVG23218.1"/>
    </source>
</evidence>
<dbReference type="SUPFAM" id="SSF51905">
    <property type="entry name" value="FAD/NAD(P)-binding domain"/>
    <property type="match status" value="1"/>
</dbReference>
<dbReference type="PANTHER" id="PTHR10668:SF103">
    <property type="entry name" value="PYRIDINE NUCLEOTIDE-DISULFIDE OXIDOREDUCTASE DOMAIN-CONTAINING PROTEIN 2"/>
    <property type="match status" value="1"/>
</dbReference>
<reference evidence="2 3" key="1">
    <citation type="submission" date="2018-02" db="EMBL/GenBank/DDBJ databases">
        <title>Complete genome of the streamlined marine actinobacterium Pontimonas salivibrio CL-TW6 adapted to coastal planktonic lifestype.</title>
        <authorList>
            <person name="Cho B.C."/>
            <person name="Hardies S.C."/>
            <person name="Jang G.I."/>
            <person name="Hwang C.Y."/>
        </authorList>
    </citation>
    <scope>NUCLEOTIDE SEQUENCE [LARGE SCALE GENOMIC DNA]</scope>
    <source>
        <strain evidence="2 3">CL-TW6</strain>
    </source>
</reference>
<dbReference type="AlphaFoldDB" id="A0A2L2BNK3"/>
<sequence>MSQTLPTTADIVVAGGGHNGLAAAAYLARSGYDVVVLERQPVVGGAAISAQAFVGHDARLSRYSYLVSLLPERIRADLGLKIDLIRRRYSSYTPVPGTHTGLLIDAEDPVRTRASFDSIGASEDYERWVEFYRDTEILAQTLFPTMTDPLLRESEVRSLLESRAPGRKLWERFFATPIRTLVNDTFDNDIVRGVVLTDALIGTFPDSDGEGSLGACFLYHVIGGGTGDWDVPVGGMGAVSGSLERAARHAGARIITDASVTAISDAPSVEFDRGDSTHHIDCRLVVSGISRKHTQELSGLTPASTPIEGAQVKVNLLLSRLPQLADPNVRPEEAFGGTFHINESGTQLEASIAQAQSGSIPDLIPCEVYCHSLSDRSILGEGLRETTAQTLTVFALNVPHRLIADLDPDDIRQELQDRVLHSLRSVLAEPLEDCLLKDANDQWCVETKTTLDLEATLGLPGGNIFHEPLGWPFVSDEDPLETPAERWGVDSGAPHVLLAGSSARRGGGVSAIGGHNAAMAALELLE</sequence>
<protein>
    <submittedName>
        <fullName evidence="2">Phytoene dehydrogenase-related protein</fullName>
    </submittedName>
</protein>
<proteinExistence type="predicted"/>
<organism evidence="2 3">
    <name type="scientific">Pontimonas salivibrio</name>
    <dbReference type="NCBI Taxonomy" id="1159327"/>
    <lineage>
        <taxon>Bacteria</taxon>
        <taxon>Bacillati</taxon>
        <taxon>Actinomycetota</taxon>
        <taxon>Actinomycetes</taxon>
        <taxon>Micrococcales</taxon>
        <taxon>Microbacteriaceae</taxon>
        <taxon>Pontimonas</taxon>
    </lineage>
</organism>
<dbReference type="RefSeq" id="WP_104912862.1">
    <property type="nucleotide sequence ID" value="NZ_CP026923.1"/>
</dbReference>
<dbReference type="OrthoDB" id="9774675at2"/>
<dbReference type="Proteomes" id="UP000243077">
    <property type="component" value="Chromosome"/>
</dbReference>